<evidence type="ECO:0000313" key="2">
    <source>
        <dbReference type="EMBL" id="AAM79890.1"/>
    </source>
</evidence>
<evidence type="ECO:0000259" key="1">
    <source>
        <dbReference type="Pfam" id="PF13649"/>
    </source>
</evidence>
<accession>A0A0H2UWM0</accession>
<keyword evidence="2" id="KW-0489">Methyltransferase</keyword>
<keyword evidence="2" id="KW-0808">Transferase</keyword>
<organism evidence="2 3">
    <name type="scientific">Streptococcus pyogenes serotype M3 (strain ATCC BAA-595 / MGAS315)</name>
    <dbReference type="NCBI Taxonomy" id="198466"/>
    <lineage>
        <taxon>Bacteria</taxon>
        <taxon>Bacillati</taxon>
        <taxon>Bacillota</taxon>
        <taxon>Bacilli</taxon>
        <taxon>Lactobacillales</taxon>
        <taxon>Streptococcaceae</taxon>
        <taxon>Streptococcus</taxon>
    </lineage>
</organism>
<dbReference type="GO" id="GO:0008168">
    <property type="term" value="F:methyltransferase activity"/>
    <property type="evidence" value="ECO:0007669"/>
    <property type="project" value="UniProtKB-KW"/>
</dbReference>
<dbReference type="SUPFAM" id="SSF53335">
    <property type="entry name" value="S-adenosyl-L-methionine-dependent methyltransferases"/>
    <property type="match status" value="1"/>
</dbReference>
<dbReference type="InterPro" id="IPR029063">
    <property type="entry name" value="SAM-dependent_MTases_sf"/>
</dbReference>
<sequence>MVTKEVGHDFLARLGKKRLRPGGVEATNWLIEQGQFSQDCHVLEVACNRCTTAIELAKTFGCQIDAVDLNPKVVKEAQERVAVEGLTRHITVSQANALSLPFPDNHFDIVINEAMLTMLNAKAKEKALNEYWRVLKPGGRLLTHDVAYEDPKTRQVLDELRQTIHVNVAPLSLTGWQALYQEHGFSQVTYHHGKMSLMTPRGMIKDEGLMNTLNIMRRGLKKENRQQFLKMRRFFTRTGKNLCYIAVKSVK</sequence>
<evidence type="ECO:0000313" key="3">
    <source>
        <dbReference type="Proteomes" id="UP000000564"/>
    </source>
</evidence>
<proteinExistence type="predicted"/>
<protein>
    <submittedName>
        <fullName evidence="2">Putative methyltransferase</fullName>
    </submittedName>
</protein>
<dbReference type="Pfam" id="PF13649">
    <property type="entry name" value="Methyltransf_25"/>
    <property type="match status" value="1"/>
</dbReference>
<reference evidence="2 3" key="1">
    <citation type="journal article" date="2002" name="Proc. Natl. Acad. Sci. U.S.A.">
        <title>Genome sequence of a serotype M3 strain of group A Streptococcus: phage-encoded toxins, the high-virulence phenotype, and clone emergence.</title>
        <authorList>
            <person name="Beres S.B."/>
            <person name="Sylva G.L."/>
            <person name="Barbian K.D."/>
            <person name="Lei B."/>
            <person name="Hoff J.S."/>
            <person name="Mammarella N.D."/>
            <person name="Liu M.Y."/>
            <person name="Smoot J.C."/>
            <person name="Porcella S.F."/>
            <person name="Parkins L.D."/>
            <person name="Campbell D.S."/>
            <person name="Smith T.M."/>
            <person name="McCormick J.K."/>
            <person name="Leung D.Y."/>
            <person name="Schlievert P.M."/>
            <person name="Musser J.M."/>
        </authorList>
    </citation>
    <scope>NUCLEOTIDE SEQUENCE [LARGE SCALE GENOMIC DNA]</scope>
    <source>
        <strain evidence="3">ATCC BAA-595 / MGAS315</strain>
    </source>
</reference>
<gene>
    <name evidence="2" type="ordered locus">SpyM3_1283</name>
</gene>
<dbReference type="Gene3D" id="3.40.50.150">
    <property type="entry name" value="Vaccinia Virus protein VP39"/>
    <property type="match status" value="1"/>
</dbReference>
<dbReference type="InterPro" id="IPR041698">
    <property type="entry name" value="Methyltransf_25"/>
</dbReference>
<dbReference type="HOGENOM" id="CLU_039068_4_1_9"/>
<dbReference type="AlphaFoldDB" id="A0A0H2UWM0"/>
<dbReference type="Proteomes" id="UP000000564">
    <property type="component" value="Chromosome"/>
</dbReference>
<dbReference type="RefSeq" id="WP_002994868.1">
    <property type="nucleotide sequence ID" value="NC_004070.1"/>
</dbReference>
<feature type="domain" description="Methyltransferase" evidence="1">
    <location>
        <begin position="42"/>
        <end position="139"/>
    </location>
</feature>
<dbReference type="InterPro" id="IPR050447">
    <property type="entry name" value="Erg6_SMT_methyltransf"/>
</dbReference>
<dbReference type="PANTHER" id="PTHR44068">
    <property type="entry name" value="ZGC:194242"/>
    <property type="match status" value="1"/>
</dbReference>
<dbReference type="PANTHER" id="PTHR44068:SF11">
    <property type="entry name" value="GERANYL DIPHOSPHATE 2-C-METHYLTRANSFERASE"/>
    <property type="match status" value="1"/>
</dbReference>
<dbReference type="EMBL" id="AE014074">
    <property type="protein sequence ID" value="AAM79890.1"/>
    <property type="molecule type" value="Genomic_DNA"/>
</dbReference>
<dbReference type="KEGG" id="spg:SpyM3_1283"/>
<dbReference type="CDD" id="cd02440">
    <property type="entry name" value="AdoMet_MTases"/>
    <property type="match status" value="1"/>
</dbReference>
<name>A0A0H2UWM0_STRP3</name>
<dbReference type="GO" id="GO:0032259">
    <property type="term" value="P:methylation"/>
    <property type="evidence" value="ECO:0007669"/>
    <property type="project" value="UniProtKB-KW"/>
</dbReference>